<dbReference type="PROSITE" id="PS51257">
    <property type="entry name" value="PROKAR_LIPOPROTEIN"/>
    <property type="match status" value="1"/>
</dbReference>
<evidence type="ECO:0000313" key="3">
    <source>
        <dbReference type="Proteomes" id="UP000095751"/>
    </source>
</evidence>
<protein>
    <submittedName>
        <fullName evidence="2">Uncharacterized protein</fullName>
    </submittedName>
</protein>
<dbReference type="OrthoDB" id="541118at2759"/>
<dbReference type="Proteomes" id="UP000095751">
    <property type="component" value="Unassembled WGS sequence"/>
</dbReference>
<feature type="transmembrane region" description="Helical" evidence="1">
    <location>
        <begin position="118"/>
        <end position="141"/>
    </location>
</feature>
<dbReference type="InParanoid" id="A0A1E7FKS8"/>
<proteinExistence type="predicted"/>
<dbReference type="EMBL" id="KV784356">
    <property type="protein sequence ID" value="OEU18771.1"/>
    <property type="molecule type" value="Genomic_DNA"/>
</dbReference>
<name>A0A1E7FKS8_9STRA</name>
<evidence type="ECO:0000256" key="1">
    <source>
        <dbReference type="SAM" id="Phobius"/>
    </source>
</evidence>
<feature type="transmembrane region" description="Helical" evidence="1">
    <location>
        <begin position="12"/>
        <end position="30"/>
    </location>
</feature>
<dbReference type="KEGG" id="fcy:FRACYDRAFT_237051"/>
<keyword evidence="1" id="KW-0812">Transmembrane</keyword>
<reference evidence="2 3" key="1">
    <citation type="submission" date="2016-09" db="EMBL/GenBank/DDBJ databases">
        <title>Extensive genetic diversity and differential bi-allelic expression allows diatom success in the polar Southern Ocean.</title>
        <authorList>
            <consortium name="DOE Joint Genome Institute"/>
            <person name="Mock T."/>
            <person name="Otillar R.P."/>
            <person name="Strauss J."/>
            <person name="Dupont C."/>
            <person name="Frickenhaus S."/>
            <person name="Maumus F."/>
            <person name="Mcmullan M."/>
            <person name="Sanges R."/>
            <person name="Schmutz J."/>
            <person name="Toseland A."/>
            <person name="Valas R."/>
            <person name="Veluchamy A."/>
            <person name="Ward B.J."/>
            <person name="Allen A."/>
            <person name="Barry K."/>
            <person name="Falciatore A."/>
            <person name="Ferrante M."/>
            <person name="Fortunato A.E."/>
            <person name="Gloeckner G."/>
            <person name="Gruber A."/>
            <person name="Hipkin R."/>
            <person name="Janech M."/>
            <person name="Kroth P."/>
            <person name="Leese F."/>
            <person name="Lindquist E."/>
            <person name="Lyon B.R."/>
            <person name="Martin J."/>
            <person name="Mayer C."/>
            <person name="Parker M."/>
            <person name="Quesneville H."/>
            <person name="Raymond J."/>
            <person name="Uhlig C."/>
            <person name="Valentin K.U."/>
            <person name="Worden A.Z."/>
            <person name="Armbrust E.V."/>
            <person name="Bowler C."/>
            <person name="Green B."/>
            <person name="Moulton V."/>
            <person name="Van Oosterhout C."/>
            <person name="Grigoriev I."/>
        </authorList>
    </citation>
    <scope>NUCLEOTIDE SEQUENCE [LARGE SCALE GENOMIC DNA]</scope>
    <source>
        <strain evidence="2 3">CCMP1102</strain>
    </source>
</reference>
<dbReference type="AlphaFoldDB" id="A0A1E7FKS8"/>
<gene>
    <name evidence="2" type="ORF">FRACYDRAFT_237051</name>
</gene>
<keyword evidence="1" id="KW-1133">Transmembrane helix</keyword>
<keyword evidence="1" id="KW-0472">Membrane</keyword>
<sequence length="144" mass="16173">MKSLRYPTSNQGIIFLIIFICNVVTTLFFSCDALSLTPATTPIQIVESQLKSLKENDMNGVFQYASPNNKANVGGSVIKFGDLVRSGKYKYLVSHKEATILLTYTSKFRPDYWQGLYIAMRVGTITYALVLFFASICFLGWTNI</sequence>
<evidence type="ECO:0000313" key="2">
    <source>
        <dbReference type="EMBL" id="OEU18771.1"/>
    </source>
</evidence>
<accession>A0A1E7FKS8</accession>
<organism evidence="2 3">
    <name type="scientific">Fragilariopsis cylindrus CCMP1102</name>
    <dbReference type="NCBI Taxonomy" id="635003"/>
    <lineage>
        <taxon>Eukaryota</taxon>
        <taxon>Sar</taxon>
        <taxon>Stramenopiles</taxon>
        <taxon>Ochrophyta</taxon>
        <taxon>Bacillariophyta</taxon>
        <taxon>Bacillariophyceae</taxon>
        <taxon>Bacillariophycidae</taxon>
        <taxon>Bacillariales</taxon>
        <taxon>Bacillariaceae</taxon>
        <taxon>Fragilariopsis</taxon>
    </lineage>
</organism>
<keyword evidence="3" id="KW-1185">Reference proteome</keyword>